<name>A0A8S1HW87_9PELO</name>
<evidence type="ECO:0000313" key="12">
    <source>
        <dbReference type="Proteomes" id="UP000835052"/>
    </source>
</evidence>
<dbReference type="Pfam" id="PF09439">
    <property type="entry name" value="SRPRB"/>
    <property type="match status" value="1"/>
</dbReference>
<keyword evidence="12" id="KW-1185">Reference proteome</keyword>
<evidence type="ECO:0000256" key="1">
    <source>
        <dbReference type="ARBA" id="ARBA00004389"/>
    </source>
</evidence>
<dbReference type="GO" id="GO:0005789">
    <property type="term" value="C:endoplasmic reticulum membrane"/>
    <property type="evidence" value="ECO:0007669"/>
    <property type="project" value="UniProtKB-SubCell"/>
</dbReference>
<keyword evidence="8" id="KW-0342">GTP-binding</keyword>
<keyword evidence="9" id="KW-0472">Membrane</keyword>
<evidence type="ECO:0000256" key="4">
    <source>
        <dbReference type="ARBA" id="ARBA00022692"/>
    </source>
</evidence>
<comment type="similarity">
    <text evidence="2">Belongs to the SRP receptor beta subunit family.</text>
</comment>
<dbReference type="EMBL" id="CAJGYM010000091">
    <property type="protein sequence ID" value="CAD6197330.1"/>
    <property type="molecule type" value="Genomic_DNA"/>
</dbReference>
<protein>
    <recommendedName>
        <fullName evidence="3">Signal recognition particle receptor subunit beta</fullName>
    </recommendedName>
</protein>
<evidence type="ECO:0000256" key="8">
    <source>
        <dbReference type="ARBA" id="ARBA00023134"/>
    </source>
</evidence>
<evidence type="ECO:0000313" key="11">
    <source>
        <dbReference type="EMBL" id="CAD6197330.1"/>
    </source>
</evidence>
<dbReference type="InterPro" id="IPR027417">
    <property type="entry name" value="P-loop_NTPase"/>
</dbReference>
<evidence type="ECO:0000256" key="9">
    <source>
        <dbReference type="ARBA" id="ARBA00023136"/>
    </source>
</evidence>
<dbReference type="AlphaFoldDB" id="A0A8S1HW87"/>
<keyword evidence="7" id="KW-1133">Transmembrane helix</keyword>
<accession>A0A8S1HW87</accession>
<reference evidence="11" key="1">
    <citation type="submission" date="2020-10" db="EMBL/GenBank/DDBJ databases">
        <authorList>
            <person name="Kikuchi T."/>
        </authorList>
    </citation>
    <scope>NUCLEOTIDE SEQUENCE</scope>
    <source>
        <strain evidence="11">NKZ352</strain>
    </source>
</reference>
<dbReference type="Gene3D" id="3.40.50.300">
    <property type="entry name" value="P-loop containing nucleotide triphosphate hydrolases"/>
    <property type="match status" value="1"/>
</dbReference>
<evidence type="ECO:0000256" key="6">
    <source>
        <dbReference type="ARBA" id="ARBA00022824"/>
    </source>
</evidence>
<dbReference type="InterPro" id="IPR019009">
    <property type="entry name" value="SRP_receptor_beta_su"/>
</dbReference>
<organism evidence="11 12">
    <name type="scientific">Caenorhabditis auriculariae</name>
    <dbReference type="NCBI Taxonomy" id="2777116"/>
    <lineage>
        <taxon>Eukaryota</taxon>
        <taxon>Metazoa</taxon>
        <taxon>Ecdysozoa</taxon>
        <taxon>Nematoda</taxon>
        <taxon>Chromadorea</taxon>
        <taxon>Rhabditida</taxon>
        <taxon>Rhabditina</taxon>
        <taxon>Rhabditomorpha</taxon>
        <taxon>Rhabditoidea</taxon>
        <taxon>Rhabditidae</taxon>
        <taxon>Peloderinae</taxon>
        <taxon>Caenorhabditis</taxon>
    </lineage>
</organism>
<evidence type="ECO:0000256" key="5">
    <source>
        <dbReference type="ARBA" id="ARBA00022741"/>
    </source>
</evidence>
<evidence type="ECO:0000256" key="2">
    <source>
        <dbReference type="ARBA" id="ARBA00005619"/>
    </source>
</evidence>
<evidence type="ECO:0000256" key="3">
    <source>
        <dbReference type="ARBA" id="ARBA00020256"/>
    </source>
</evidence>
<keyword evidence="4" id="KW-0812">Transmembrane</keyword>
<sequence length="110" mass="11971">MSLNCFYDIALNTTKKVPILVACHKQDLTLAKSEQVIRSTLEKEIGLVNKSRSAALKGTDGDESRNATLTETGTDFIWTDLSGRKIDFATSAAFDGADVGIDAIRSFVRD</sequence>
<proteinExistence type="inferred from homology"/>
<evidence type="ECO:0000256" key="10">
    <source>
        <dbReference type="ARBA" id="ARBA00023170"/>
    </source>
</evidence>
<dbReference type="Proteomes" id="UP000835052">
    <property type="component" value="Unassembled WGS sequence"/>
</dbReference>
<gene>
    <name evidence="11" type="ORF">CAUJ_LOCUS13239</name>
</gene>
<dbReference type="OrthoDB" id="41266at2759"/>
<keyword evidence="10" id="KW-0675">Receptor</keyword>
<evidence type="ECO:0000256" key="7">
    <source>
        <dbReference type="ARBA" id="ARBA00022989"/>
    </source>
</evidence>
<dbReference type="GO" id="GO:0005525">
    <property type="term" value="F:GTP binding"/>
    <property type="evidence" value="ECO:0007669"/>
    <property type="project" value="UniProtKB-KW"/>
</dbReference>
<comment type="subcellular location">
    <subcellularLocation>
        <location evidence="1">Endoplasmic reticulum membrane</location>
        <topology evidence="1">Single-pass membrane protein</topology>
    </subcellularLocation>
</comment>
<keyword evidence="5" id="KW-0547">Nucleotide-binding</keyword>
<comment type="caution">
    <text evidence="11">The sequence shown here is derived from an EMBL/GenBank/DDBJ whole genome shotgun (WGS) entry which is preliminary data.</text>
</comment>
<keyword evidence="6" id="KW-0256">Endoplasmic reticulum</keyword>